<evidence type="ECO:0000256" key="8">
    <source>
        <dbReference type="ARBA" id="ARBA00022842"/>
    </source>
</evidence>
<evidence type="ECO:0000313" key="14">
    <source>
        <dbReference type="Proteomes" id="UP000199493"/>
    </source>
</evidence>
<sequence>MSLSCFELGEQMLSVDAARDALMTLVEKSVAVEQVALASAYGRRLAIDITAPINVPQNTNAAMDGVALSWPKQPPFQTQWPVAGDAFAGQAFEGEVPSGQCVRITTGAPLPSGTDTVIMREQLIEGDDSVTIDAPERVSFGQHVRQAGEDIAKGAVALTAGTRLDAASMGLLASLGYAEVDVYLRPKVAIFSTGNEVTPPGEPLPSAGIYDTNRFTLIGMLSEQGAEVVDLGILPDDPRAIEQALAEAAAQCDLVITSGGVSVGHADYTRDALEKLGRLAFWRVALRPGRPMACGQLSDSRTPFVGLPGNPVAVMVTFSQFVVPLLQRLQGQLPFPPLRLTAIAQTPLKSRLKRTDFLRGIYTCDEQGVLHVRSTGAQGSGILTSMVMANCLIELGDDQADAQPGEAVCIQPITSWQ</sequence>
<dbReference type="Pfam" id="PF03453">
    <property type="entry name" value="MoeA_N"/>
    <property type="match status" value="1"/>
</dbReference>
<evidence type="ECO:0000256" key="9">
    <source>
        <dbReference type="ARBA" id="ARBA00023150"/>
    </source>
</evidence>
<dbReference type="UniPathway" id="UPA00344"/>
<dbReference type="GO" id="GO:0061599">
    <property type="term" value="F:molybdopterin molybdotransferase activity"/>
    <property type="evidence" value="ECO:0007669"/>
    <property type="project" value="UniProtKB-UniRule"/>
</dbReference>
<dbReference type="Pfam" id="PF00994">
    <property type="entry name" value="MoCF_biosynth"/>
    <property type="match status" value="1"/>
</dbReference>
<evidence type="ECO:0000256" key="5">
    <source>
        <dbReference type="ARBA" id="ARBA00022505"/>
    </source>
</evidence>
<dbReference type="InterPro" id="IPR001453">
    <property type="entry name" value="MoaB/Mog_dom"/>
</dbReference>
<comment type="similarity">
    <text evidence="4 11">Belongs to the MoeA family.</text>
</comment>
<reference evidence="13 14" key="1">
    <citation type="submission" date="2016-10" db="EMBL/GenBank/DDBJ databases">
        <authorList>
            <person name="de Groot N.N."/>
        </authorList>
    </citation>
    <scope>NUCLEOTIDE SEQUENCE [LARGE SCALE GENOMIC DNA]</scope>
    <source>
        <strain evidence="13 14">558</strain>
    </source>
</reference>
<dbReference type="PANTHER" id="PTHR10192">
    <property type="entry name" value="MOLYBDOPTERIN BIOSYNTHESIS PROTEIN"/>
    <property type="match status" value="1"/>
</dbReference>
<dbReference type="PANTHER" id="PTHR10192:SF31">
    <property type="entry name" value="MOLYBDOPTERIN MOLYBDENUMTRANSFERASE"/>
    <property type="match status" value="1"/>
</dbReference>
<dbReference type="SUPFAM" id="SSF53218">
    <property type="entry name" value="Molybdenum cofactor biosynthesis proteins"/>
    <property type="match status" value="1"/>
</dbReference>
<dbReference type="Pfam" id="PF03454">
    <property type="entry name" value="MoeA_C"/>
    <property type="match status" value="1"/>
</dbReference>
<keyword evidence="7 11" id="KW-0479">Metal-binding</keyword>
<dbReference type="Gene3D" id="2.170.190.11">
    <property type="entry name" value="Molybdopterin biosynthesis moea protein, domain 3"/>
    <property type="match status" value="1"/>
</dbReference>
<evidence type="ECO:0000256" key="10">
    <source>
        <dbReference type="ARBA" id="ARBA00047317"/>
    </source>
</evidence>
<comment type="pathway">
    <text evidence="3 11">Cofactor biosynthesis; molybdopterin biosynthesis.</text>
</comment>
<keyword evidence="9 11" id="KW-0501">Molybdenum cofactor biosynthesis</keyword>
<organism evidence="13 14">
    <name type="scientific">Vreelandella aquamarina</name>
    <dbReference type="NCBI Taxonomy" id="77097"/>
    <lineage>
        <taxon>Bacteria</taxon>
        <taxon>Pseudomonadati</taxon>
        <taxon>Pseudomonadota</taxon>
        <taxon>Gammaproteobacteria</taxon>
        <taxon>Oceanospirillales</taxon>
        <taxon>Halomonadaceae</taxon>
        <taxon>Vreelandella</taxon>
    </lineage>
</organism>
<evidence type="ECO:0000313" key="13">
    <source>
        <dbReference type="EMBL" id="SEN63463.1"/>
    </source>
</evidence>
<dbReference type="GO" id="GO:0005829">
    <property type="term" value="C:cytosol"/>
    <property type="evidence" value="ECO:0007669"/>
    <property type="project" value="TreeGrafter"/>
</dbReference>
<evidence type="ECO:0000256" key="6">
    <source>
        <dbReference type="ARBA" id="ARBA00022679"/>
    </source>
</evidence>
<dbReference type="GO" id="GO:0046872">
    <property type="term" value="F:metal ion binding"/>
    <property type="evidence" value="ECO:0007669"/>
    <property type="project" value="UniProtKB-UniRule"/>
</dbReference>
<keyword evidence="6 11" id="KW-0808">Transferase</keyword>
<keyword evidence="8 11" id="KW-0460">Magnesium</keyword>
<dbReference type="AlphaFoldDB" id="A0A1H8I491"/>
<dbReference type="InterPro" id="IPR038987">
    <property type="entry name" value="MoeA-like"/>
</dbReference>
<proteinExistence type="inferred from homology"/>
<evidence type="ECO:0000256" key="2">
    <source>
        <dbReference type="ARBA" id="ARBA00002901"/>
    </source>
</evidence>
<dbReference type="NCBIfam" id="TIGR00177">
    <property type="entry name" value="molyb_syn"/>
    <property type="match status" value="1"/>
</dbReference>
<dbReference type="Gene3D" id="3.90.105.10">
    <property type="entry name" value="Molybdopterin biosynthesis moea protein, domain 2"/>
    <property type="match status" value="1"/>
</dbReference>
<protein>
    <recommendedName>
        <fullName evidence="11">Molybdopterin molybdenumtransferase</fullName>
        <ecNumber evidence="11">2.10.1.1</ecNumber>
    </recommendedName>
</protein>
<dbReference type="GO" id="GO:0006777">
    <property type="term" value="P:Mo-molybdopterin cofactor biosynthetic process"/>
    <property type="evidence" value="ECO:0007669"/>
    <property type="project" value="UniProtKB-UniRule"/>
</dbReference>
<dbReference type="SUPFAM" id="SSF63882">
    <property type="entry name" value="MoeA N-terminal region -like"/>
    <property type="match status" value="1"/>
</dbReference>
<comment type="function">
    <text evidence="2 11">Catalyzes the insertion of molybdate into adenylated molybdopterin with the concomitant release of AMP.</text>
</comment>
<accession>A0A1H8I491</accession>
<keyword evidence="5 11" id="KW-0500">Molybdenum</keyword>
<dbReference type="SUPFAM" id="SSF63867">
    <property type="entry name" value="MoeA C-terminal domain-like"/>
    <property type="match status" value="1"/>
</dbReference>
<dbReference type="EMBL" id="FODB01000018">
    <property type="protein sequence ID" value="SEN63463.1"/>
    <property type="molecule type" value="Genomic_DNA"/>
</dbReference>
<name>A0A1H8I491_9GAMM</name>
<evidence type="ECO:0000256" key="1">
    <source>
        <dbReference type="ARBA" id="ARBA00001946"/>
    </source>
</evidence>
<dbReference type="InterPro" id="IPR036688">
    <property type="entry name" value="MoeA_C_domain_IV_sf"/>
</dbReference>
<evidence type="ECO:0000256" key="4">
    <source>
        <dbReference type="ARBA" id="ARBA00010763"/>
    </source>
</evidence>
<comment type="cofactor">
    <cofactor evidence="1 11">
        <name>Mg(2+)</name>
        <dbReference type="ChEBI" id="CHEBI:18420"/>
    </cofactor>
</comment>
<dbReference type="SMART" id="SM00852">
    <property type="entry name" value="MoCF_biosynth"/>
    <property type="match status" value="1"/>
</dbReference>
<dbReference type="EC" id="2.10.1.1" evidence="11"/>
<gene>
    <name evidence="13" type="ORF">SAMN04490369_10186</name>
</gene>
<dbReference type="STRING" id="77097.SAMN04490369_10186"/>
<dbReference type="Gene3D" id="3.40.980.10">
    <property type="entry name" value="MoaB/Mog-like domain"/>
    <property type="match status" value="1"/>
</dbReference>
<dbReference type="FunFam" id="3.40.980.10:FF:000004">
    <property type="entry name" value="Molybdopterin molybdenumtransferase"/>
    <property type="match status" value="1"/>
</dbReference>
<dbReference type="CDD" id="cd00887">
    <property type="entry name" value="MoeA"/>
    <property type="match status" value="1"/>
</dbReference>
<comment type="catalytic activity">
    <reaction evidence="10">
        <text>adenylyl-molybdopterin + molybdate = Mo-molybdopterin + AMP + H(+)</text>
        <dbReference type="Rhea" id="RHEA:35047"/>
        <dbReference type="ChEBI" id="CHEBI:15378"/>
        <dbReference type="ChEBI" id="CHEBI:36264"/>
        <dbReference type="ChEBI" id="CHEBI:62727"/>
        <dbReference type="ChEBI" id="CHEBI:71302"/>
        <dbReference type="ChEBI" id="CHEBI:456215"/>
        <dbReference type="EC" id="2.10.1.1"/>
    </reaction>
</comment>
<evidence type="ECO:0000256" key="7">
    <source>
        <dbReference type="ARBA" id="ARBA00022723"/>
    </source>
</evidence>
<dbReference type="Gene3D" id="2.40.340.10">
    <property type="entry name" value="MoeA, C-terminal, domain IV"/>
    <property type="match status" value="1"/>
</dbReference>
<evidence type="ECO:0000256" key="11">
    <source>
        <dbReference type="RuleBase" id="RU365090"/>
    </source>
</evidence>
<feature type="domain" description="MoaB/Mog" evidence="12">
    <location>
        <begin position="189"/>
        <end position="328"/>
    </location>
</feature>
<dbReference type="RefSeq" id="WP_044630050.1">
    <property type="nucleotide sequence ID" value="NZ_FODB01000018.1"/>
</dbReference>
<dbReference type="Proteomes" id="UP000199493">
    <property type="component" value="Unassembled WGS sequence"/>
</dbReference>
<dbReference type="NCBIfam" id="NF045515">
    <property type="entry name" value="Glp_gephyrin"/>
    <property type="match status" value="1"/>
</dbReference>
<evidence type="ECO:0000256" key="3">
    <source>
        <dbReference type="ARBA" id="ARBA00005046"/>
    </source>
</evidence>
<dbReference type="InterPro" id="IPR036425">
    <property type="entry name" value="MoaB/Mog-like_dom_sf"/>
</dbReference>
<dbReference type="InterPro" id="IPR005110">
    <property type="entry name" value="MoeA_linker/N"/>
</dbReference>
<evidence type="ECO:0000259" key="12">
    <source>
        <dbReference type="SMART" id="SM00852"/>
    </source>
</evidence>
<dbReference type="InterPro" id="IPR005111">
    <property type="entry name" value="MoeA_C_domain_IV"/>
</dbReference>
<dbReference type="InterPro" id="IPR036135">
    <property type="entry name" value="MoeA_linker/N_sf"/>
</dbReference>